<dbReference type="SUPFAM" id="SSF53335">
    <property type="entry name" value="S-adenosyl-L-methionine-dependent methyltransferases"/>
    <property type="match status" value="1"/>
</dbReference>
<keyword evidence="3 9" id="KW-0489">Methyltransferase</keyword>
<dbReference type="EMBL" id="JABBGG010000002">
    <property type="protein sequence ID" value="NML60445.1"/>
    <property type="molecule type" value="Genomic_DNA"/>
</dbReference>
<keyword evidence="6" id="KW-0680">Restriction system</keyword>
<evidence type="ECO:0000256" key="3">
    <source>
        <dbReference type="ARBA" id="ARBA00022603"/>
    </source>
</evidence>
<evidence type="ECO:0000256" key="4">
    <source>
        <dbReference type="ARBA" id="ARBA00022679"/>
    </source>
</evidence>
<evidence type="ECO:0000313" key="9">
    <source>
        <dbReference type="EMBL" id="NML60445.1"/>
    </source>
</evidence>
<dbReference type="GO" id="GO:0009307">
    <property type="term" value="P:DNA restriction-modification system"/>
    <property type="evidence" value="ECO:0007669"/>
    <property type="project" value="UniProtKB-KW"/>
</dbReference>
<feature type="domain" description="DNA methylase adenine-specific" evidence="8">
    <location>
        <begin position="153"/>
        <end position="438"/>
    </location>
</feature>
<dbReference type="PRINTS" id="PR00507">
    <property type="entry name" value="N12N6MTFRASE"/>
</dbReference>
<evidence type="ECO:0000259" key="8">
    <source>
        <dbReference type="Pfam" id="PF02384"/>
    </source>
</evidence>
<dbReference type="RefSeq" id="WP_169464142.1">
    <property type="nucleotide sequence ID" value="NZ_JABBGG010000002.1"/>
</dbReference>
<gene>
    <name evidence="9" type="ORF">HHL21_04945</name>
</gene>
<dbReference type="Pfam" id="PF02384">
    <property type="entry name" value="N6_Mtase"/>
    <property type="match status" value="1"/>
</dbReference>
<dbReference type="GO" id="GO:0003677">
    <property type="term" value="F:DNA binding"/>
    <property type="evidence" value="ECO:0007669"/>
    <property type="project" value="InterPro"/>
</dbReference>
<dbReference type="Gene3D" id="3.40.50.150">
    <property type="entry name" value="Vaccinia Virus protein VP39"/>
    <property type="match status" value="1"/>
</dbReference>
<evidence type="ECO:0000256" key="2">
    <source>
        <dbReference type="ARBA" id="ARBA00011900"/>
    </source>
</evidence>
<dbReference type="PANTHER" id="PTHR42933:SF3">
    <property type="entry name" value="TYPE I RESTRICTION ENZYME MJAVIII METHYLASE SUBUNIT"/>
    <property type="match status" value="1"/>
</dbReference>
<proteinExistence type="inferred from homology"/>
<dbReference type="PANTHER" id="PTHR42933">
    <property type="entry name" value="SLR6095 PROTEIN"/>
    <property type="match status" value="1"/>
</dbReference>
<evidence type="ECO:0000256" key="7">
    <source>
        <dbReference type="ARBA" id="ARBA00047942"/>
    </source>
</evidence>
<dbReference type="GO" id="GO:0032259">
    <property type="term" value="P:methylation"/>
    <property type="evidence" value="ECO:0007669"/>
    <property type="project" value="UniProtKB-KW"/>
</dbReference>
<dbReference type="GO" id="GO:0008170">
    <property type="term" value="F:N-methyltransferase activity"/>
    <property type="evidence" value="ECO:0007669"/>
    <property type="project" value="InterPro"/>
</dbReference>
<dbReference type="EC" id="2.1.1.72" evidence="2"/>
<sequence>MAKTSKKEARAGVTEILALLRHAFPPAPSVHFLIALVTLRWLADARRDSLPLPCHLELPGCLEYHVPLTLHEDQLGHWFEAMFKQLEDANPTELNGLFSGLDFTSPRFKSDDDGRSLLMRAVEILWFKDRYQCSFDLMKEALAIARSCLVTGFSAPEFNTPASLCELAARLAQPQAGESVYDPACGTGQMLIHCEGTLKCSPKQVRLFGAEPHATAWTLAKVSALYHGFSSEHIGMSDSLQPENVLESDDGQRKFDVVIAHPPWGAKEWRAENPPPERHERFRRGMPPKNNGDYAYLLHMVASMKDDSGRMVAIVSSGVLSRGAQEGRIRMRLVKDDLVDAVIALPEKMFHGTPVGGAMLVMRRKRSTRNVLFIDARGFATGAGGKNTFSAQAIDWIAHACAARKSEPGVSALAAIDEIVEHGYSLSVSLYIRAEQENSSADIHAIRCRRKKLHDELGGINQQIDDLLDAVMSGDEKRARLTEPLR</sequence>
<comment type="similarity">
    <text evidence="1">Belongs to the N(4)/N(6)-methyltransferase family.</text>
</comment>
<comment type="caution">
    <text evidence="9">The sequence shown here is derived from an EMBL/GenBank/DDBJ whole genome shotgun (WGS) entry which is preliminary data.</text>
</comment>
<keyword evidence="5" id="KW-0949">S-adenosyl-L-methionine</keyword>
<dbReference type="InterPro" id="IPR051537">
    <property type="entry name" value="DNA_Adenine_Mtase"/>
</dbReference>
<reference evidence="9 10" key="1">
    <citation type="submission" date="2020-04" db="EMBL/GenBank/DDBJ databases">
        <title>Massilia sp. RP-1-19 isolated from soil.</title>
        <authorList>
            <person name="Dahal R.H."/>
        </authorList>
    </citation>
    <scope>NUCLEOTIDE SEQUENCE [LARGE SCALE GENOMIC DNA]</scope>
    <source>
        <strain evidence="9 10">RP-1-19</strain>
    </source>
</reference>
<dbReference type="GO" id="GO:0009007">
    <property type="term" value="F:site-specific DNA-methyltransferase (adenine-specific) activity"/>
    <property type="evidence" value="ECO:0007669"/>
    <property type="project" value="UniProtKB-EC"/>
</dbReference>
<evidence type="ECO:0000256" key="5">
    <source>
        <dbReference type="ARBA" id="ARBA00022691"/>
    </source>
</evidence>
<keyword evidence="10" id="KW-1185">Reference proteome</keyword>
<evidence type="ECO:0000256" key="6">
    <source>
        <dbReference type="ARBA" id="ARBA00022747"/>
    </source>
</evidence>
<dbReference type="InterPro" id="IPR003356">
    <property type="entry name" value="DNA_methylase_A-5"/>
</dbReference>
<name>A0A848HG55_9BURK</name>
<accession>A0A848HG55</accession>
<evidence type="ECO:0000256" key="1">
    <source>
        <dbReference type="ARBA" id="ARBA00006594"/>
    </source>
</evidence>
<keyword evidence="4" id="KW-0808">Transferase</keyword>
<organism evidence="9 10">
    <name type="scientific">Massilia polaris</name>
    <dbReference type="NCBI Taxonomy" id="2728846"/>
    <lineage>
        <taxon>Bacteria</taxon>
        <taxon>Pseudomonadati</taxon>
        <taxon>Pseudomonadota</taxon>
        <taxon>Betaproteobacteria</taxon>
        <taxon>Burkholderiales</taxon>
        <taxon>Oxalobacteraceae</taxon>
        <taxon>Telluria group</taxon>
        <taxon>Massilia</taxon>
    </lineage>
</organism>
<protein>
    <recommendedName>
        <fullName evidence="2">site-specific DNA-methyltransferase (adenine-specific)</fullName>
        <ecNumber evidence="2">2.1.1.72</ecNumber>
    </recommendedName>
</protein>
<dbReference type="Proteomes" id="UP000583752">
    <property type="component" value="Unassembled WGS sequence"/>
</dbReference>
<evidence type="ECO:0000313" key="10">
    <source>
        <dbReference type="Proteomes" id="UP000583752"/>
    </source>
</evidence>
<dbReference type="InterPro" id="IPR029063">
    <property type="entry name" value="SAM-dependent_MTases_sf"/>
</dbReference>
<dbReference type="AlphaFoldDB" id="A0A848HG55"/>
<comment type="catalytic activity">
    <reaction evidence="7">
        <text>a 2'-deoxyadenosine in DNA + S-adenosyl-L-methionine = an N(6)-methyl-2'-deoxyadenosine in DNA + S-adenosyl-L-homocysteine + H(+)</text>
        <dbReference type="Rhea" id="RHEA:15197"/>
        <dbReference type="Rhea" id="RHEA-COMP:12418"/>
        <dbReference type="Rhea" id="RHEA-COMP:12419"/>
        <dbReference type="ChEBI" id="CHEBI:15378"/>
        <dbReference type="ChEBI" id="CHEBI:57856"/>
        <dbReference type="ChEBI" id="CHEBI:59789"/>
        <dbReference type="ChEBI" id="CHEBI:90615"/>
        <dbReference type="ChEBI" id="CHEBI:90616"/>
        <dbReference type="EC" id="2.1.1.72"/>
    </reaction>
</comment>